<feature type="region of interest" description="Disordered" evidence="1">
    <location>
        <begin position="82"/>
        <end position="108"/>
    </location>
</feature>
<evidence type="ECO:0000313" key="5">
    <source>
        <dbReference type="Proteomes" id="UP000191285"/>
    </source>
</evidence>
<keyword evidence="2" id="KW-1133">Transmembrane helix</keyword>
<name>A0A1V6T4J7_9EURO</name>
<feature type="transmembrane region" description="Helical" evidence="2">
    <location>
        <begin position="116"/>
        <end position="141"/>
    </location>
</feature>
<dbReference type="InterPro" id="IPR046623">
    <property type="entry name" value="DUF6536"/>
</dbReference>
<dbReference type="Pfam" id="PF20163">
    <property type="entry name" value="DUF6536"/>
    <property type="match status" value="1"/>
</dbReference>
<dbReference type="OrthoDB" id="5429634at2759"/>
<accession>A0A1V6T4J7</accession>
<keyword evidence="5" id="KW-1185">Reference proteome</keyword>
<dbReference type="EMBL" id="MLKD01000012">
    <property type="protein sequence ID" value="OQE21212.1"/>
    <property type="molecule type" value="Genomic_DNA"/>
</dbReference>
<dbReference type="Proteomes" id="UP000191285">
    <property type="component" value="Unassembled WGS sequence"/>
</dbReference>
<feature type="transmembrane region" description="Helical" evidence="2">
    <location>
        <begin position="432"/>
        <end position="455"/>
    </location>
</feature>
<evidence type="ECO:0000259" key="3">
    <source>
        <dbReference type="Pfam" id="PF20163"/>
    </source>
</evidence>
<organism evidence="4 5">
    <name type="scientific">Penicillium steckii</name>
    <dbReference type="NCBI Taxonomy" id="303698"/>
    <lineage>
        <taxon>Eukaryota</taxon>
        <taxon>Fungi</taxon>
        <taxon>Dikarya</taxon>
        <taxon>Ascomycota</taxon>
        <taxon>Pezizomycotina</taxon>
        <taxon>Eurotiomycetes</taxon>
        <taxon>Eurotiomycetidae</taxon>
        <taxon>Eurotiales</taxon>
        <taxon>Aspergillaceae</taxon>
        <taxon>Penicillium</taxon>
    </lineage>
</organism>
<dbReference type="PANTHER" id="PTHR35395">
    <property type="entry name" value="DUF6536 DOMAIN-CONTAINING PROTEIN"/>
    <property type="match status" value="1"/>
</dbReference>
<keyword evidence="2" id="KW-0472">Membrane</keyword>
<dbReference type="PANTHER" id="PTHR35395:SF1">
    <property type="entry name" value="DUF6536 DOMAIN-CONTAINING PROTEIN"/>
    <property type="match status" value="1"/>
</dbReference>
<evidence type="ECO:0000313" key="4">
    <source>
        <dbReference type="EMBL" id="OQE21212.1"/>
    </source>
</evidence>
<feature type="compositionally biased region" description="Polar residues" evidence="1">
    <location>
        <begin position="47"/>
        <end position="58"/>
    </location>
</feature>
<feature type="transmembrane region" description="Helical" evidence="2">
    <location>
        <begin position="694"/>
        <end position="717"/>
    </location>
</feature>
<feature type="region of interest" description="Disordered" evidence="1">
    <location>
        <begin position="24"/>
        <end position="58"/>
    </location>
</feature>
<feature type="domain" description="DUF6536" evidence="3">
    <location>
        <begin position="113"/>
        <end position="269"/>
    </location>
</feature>
<protein>
    <recommendedName>
        <fullName evidence="3">DUF6536 domain-containing protein</fullName>
    </recommendedName>
</protein>
<feature type="transmembrane region" description="Helical" evidence="2">
    <location>
        <begin position="585"/>
        <end position="605"/>
    </location>
</feature>
<feature type="transmembrane region" description="Helical" evidence="2">
    <location>
        <begin position="230"/>
        <end position="247"/>
    </location>
</feature>
<dbReference type="AlphaFoldDB" id="A0A1V6T4J7"/>
<proteinExistence type="predicted"/>
<feature type="transmembrane region" description="Helical" evidence="2">
    <location>
        <begin position="651"/>
        <end position="674"/>
    </location>
</feature>
<feature type="transmembrane region" description="Helical" evidence="2">
    <location>
        <begin position="529"/>
        <end position="553"/>
    </location>
</feature>
<dbReference type="STRING" id="303698.A0A1V6T4J7"/>
<evidence type="ECO:0000256" key="1">
    <source>
        <dbReference type="SAM" id="MobiDB-lite"/>
    </source>
</evidence>
<gene>
    <name evidence="4" type="ORF">PENSTE_c012G06411</name>
</gene>
<sequence length="794" mass="88829">MGMALPSWASNSWIWARSSFQQHRGGSRGDSYPHNADIQLARRSRSKQGTFTSTTRLVSAGSSASIESEFLDTPQIEIKTHTESDKENPFSDPQDNESQHNDLPPSKPQSHTWIKGVFLCAFGTGGLLLVNIIIVSVAAGLSSKYPGNGGTPNSKVIYDGSCDTTNNWDNALHAIINIISTLTLAASNYSMQALVAPTRSEIDRYHAAGRWVHIGGSSLRNLFAIPRPRICLWLVLFITATPFHLLYNSLVFQNLGYNYYWRLVGPQDIVTEDIHNLTTPTLNRCFQNSLYSQTNSLDPEITWQEQATQIKDTESERLSINDCLDTMIDKYPLGYIGFMFLTNSTSIQDKNTPFLYFVNDDAKEYRNITLFDPAAVVTQQIFVSDSQTNTETCLYDESYKERQSDFPNRLIEVEECIAFKGEHNCQLYYNPLIGVVVIIVTLVKTIAILLAAWLYRSREPPLLTTGDAIASFLENPDKSTEGMCWSSLQDFKKGKWAQTKSSKTESCPSEETYQSLAMPRRLIRTSRPVYWIIISILLCGITGCVTAVGSLTFTGLQPMNPKSLWDSDSSAKQQGLHGSGEFSEAQRIILCNSPQIIVTLVFYLYNKIFTKMLLCKEYSSYGVDRKPLRVTWPVDGSEQRSTYWLSIPYRYGIPTLILFTATHWFISQSLFYVLMIPYDNFGHLMYDEKITTPVISYLPLVFAGATFFMLGLVLFGLSFRRLKSSIPIAGSCSAAISAACHPTGDFCSATAAHGKIMWGEIGMPAGWNVDDEQKGHCSFTPLDVTKPSFGKVYA</sequence>
<keyword evidence="2" id="KW-0812">Transmembrane</keyword>
<comment type="caution">
    <text evidence="4">The sequence shown here is derived from an EMBL/GenBank/DDBJ whole genome shotgun (WGS) entry which is preliminary data.</text>
</comment>
<evidence type="ECO:0000256" key="2">
    <source>
        <dbReference type="SAM" id="Phobius"/>
    </source>
</evidence>
<reference evidence="5" key="1">
    <citation type="journal article" date="2017" name="Nat. Microbiol.">
        <title>Global analysis of biosynthetic gene clusters reveals vast potential of secondary metabolite production in Penicillium species.</title>
        <authorList>
            <person name="Nielsen J.C."/>
            <person name="Grijseels S."/>
            <person name="Prigent S."/>
            <person name="Ji B."/>
            <person name="Dainat J."/>
            <person name="Nielsen K.F."/>
            <person name="Frisvad J.C."/>
            <person name="Workman M."/>
            <person name="Nielsen J."/>
        </authorList>
    </citation>
    <scope>NUCLEOTIDE SEQUENCE [LARGE SCALE GENOMIC DNA]</scope>
    <source>
        <strain evidence="5">IBT 24891</strain>
    </source>
</reference>
<feature type="transmembrane region" description="Helical" evidence="2">
    <location>
        <begin position="171"/>
        <end position="189"/>
    </location>
</feature>